<comment type="caution">
    <text evidence="7">The sequence shown here is derived from an EMBL/GenBank/DDBJ whole genome shotgun (WGS) entry which is preliminary data.</text>
</comment>
<keyword evidence="2 5" id="KW-0479">Metal-binding</keyword>
<dbReference type="PANTHER" id="PTHR19359">
    <property type="entry name" value="CYTOCHROME B5"/>
    <property type="match status" value="1"/>
</dbReference>
<dbReference type="InterPro" id="IPR036400">
    <property type="entry name" value="Cyt_B5-like_heme/steroid_sf"/>
</dbReference>
<dbReference type="FunFam" id="3.10.120.10:FF:000007">
    <property type="entry name" value="Sulfite oxidase, mitochondrial"/>
    <property type="match status" value="1"/>
</dbReference>
<dbReference type="AlphaFoldDB" id="A0A0C2JUD3"/>
<evidence type="ECO:0000256" key="5">
    <source>
        <dbReference type="RuleBase" id="RU362121"/>
    </source>
</evidence>
<dbReference type="GO" id="GO:0020037">
    <property type="term" value="F:heme binding"/>
    <property type="evidence" value="ECO:0007669"/>
    <property type="project" value="UniProtKB-UniRule"/>
</dbReference>
<dbReference type="OMA" id="PCWLIIK"/>
<dbReference type="SMART" id="SM01117">
    <property type="entry name" value="Cyt-b5"/>
    <property type="match status" value="1"/>
</dbReference>
<keyword evidence="1 5" id="KW-0349">Heme</keyword>
<feature type="domain" description="Cytochrome b5 heme-binding" evidence="6">
    <location>
        <begin position="1"/>
        <end position="80"/>
    </location>
</feature>
<dbReference type="Pfam" id="PF00173">
    <property type="entry name" value="Cyt-b5"/>
    <property type="match status" value="1"/>
</dbReference>
<dbReference type="GO" id="GO:0046872">
    <property type="term" value="F:metal ion binding"/>
    <property type="evidence" value="ECO:0007669"/>
    <property type="project" value="UniProtKB-UniRule"/>
</dbReference>
<dbReference type="InterPro" id="IPR001199">
    <property type="entry name" value="Cyt_B5-like_heme/steroid-bd"/>
</dbReference>
<dbReference type="SUPFAM" id="SSF55856">
    <property type="entry name" value="Cytochrome b5-like heme/steroid binding domain"/>
    <property type="match status" value="1"/>
</dbReference>
<dbReference type="PANTHER" id="PTHR19359:SF25">
    <property type="entry name" value="CYTOCHROME B5 HEME-BINDING DOMAIN-CONTAINING PROTEIN"/>
    <property type="match status" value="1"/>
</dbReference>
<dbReference type="PROSITE" id="PS00191">
    <property type="entry name" value="CYTOCHROME_B5_1"/>
    <property type="match status" value="1"/>
</dbReference>
<evidence type="ECO:0000256" key="1">
    <source>
        <dbReference type="ARBA" id="ARBA00022617"/>
    </source>
</evidence>
<dbReference type="InterPro" id="IPR050668">
    <property type="entry name" value="Cytochrome_b5"/>
</dbReference>
<dbReference type="GO" id="GO:0016020">
    <property type="term" value="C:membrane"/>
    <property type="evidence" value="ECO:0007669"/>
    <property type="project" value="TreeGrafter"/>
</dbReference>
<name>A0A0C2JUD3_THEKT</name>
<dbReference type="Gene3D" id="3.10.120.10">
    <property type="entry name" value="Cytochrome b5-like heme/steroid binding domain"/>
    <property type="match status" value="1"/>
</dbReference>
<accession>A0A0C2JUD3</accession>
<evidence type="ECO:0000256" key="2">
    <source>
        <dbReference type="ARBA" id="ARBA00022723"/>
    </source>
</evidence>
<dbReference type="InterPro" id="IPR018506">
    <property type="entry name" value="Cyt_B5_heme-BS"/>
</dbReference>
<organism evidence="7 8">
    <name type="scientific">Thelohanellus kitauei</name>
    <name type="common">Myxosporean</name>
    <dbReference type="NCBI Taxonomy" id="669202"/>
    <lineage>
        <taxon>Eukaryota</taxon>
        <taxon>Metazoa</taxon>
        <taxon>Cnidaria</taxon>
        <taxon>Myxozoa</taxon>
        <taxon>Myxosporea</taxon>
        <taxon>Bivalvulida</taxon>
        <taxon>Platysporina</taxon>
        <taxon>Myxobolidae</taxon>
        <taxon>Thelohanellus</taxon>
    </lineage>
</organism>
<evidence type="ECO:0000256" key="3">
    <source>
        <dbReference type="ARBA" id="ARBA00023004"/>
    </source>
</evidence>
<comment type="similarity">
    <text evidence="4 5">Belongs to the cytochrome b5 family.</text>
</comment>
<reference evidence="7 8" key="1">
    <citation type="journal article" date="2014" name="Genome Biol. Evol.">
        <title>The genome of the myxosporean Thelohanellus kitauei shows adaptations to nutrient acquisition within its fish host.</title>
        <authorList>
            <person name="Yang Y."/>
            <person name="Xiong J."/>
            <person name="Zhou Z."/>
            <person name="Huo F."/>
            <person name="Miao W."/>
            <person name="Ran C."/>
            <person name="Liu Y."/>
            <person name="Zhang J."/>
            <person name="Feng J."/>
            <person name="Wang M."/>
            <person name="Wang M."/>
            <person name="Wang L."/>
            <person name="Yao B."/>
        </authorList>
    </citation>
    <scope>NUCLEOTIDE SEQUENCE [LARGE SCALE GENOMIC DNA]</scope>
    <source>
        <strain evidence="7">Wuqing</strain>
    </source>
</reference>
<evidence type="ECO:0000256" key="4">
    <source>
        <dbReference type="ARBA" id="ARBA00038168"/>
    </source>
</evidence>
<evidence type="ECO:0000313" key="7">
    <source>
        <dbReference type="EMBL" id="KII72978.1"/>
    </source>
</evidence>
<protein>
    <submittedName>
        <fullName evidence="7">Cytochrome b5</fullName>
    </submittedName>
</protein>
<sequence>MKIFNRDDVCNHNKKSDGYIIYNNDVYNVTEFIEDHPGGEAILSKYLGTDITDVFNDNQHHQHSRSALKLLETYKIGTLSSDKKCLENCISEVSKLKYFENNLISIQ</sequence>
<proteinExistence type="inferred from homology"/>
<dbReference type="PROSITE" id="PS50255">
    <property type="entry name" value="CYTOCHROME_B5_2"/>
    <property type="match status" value="1"/>
</dbReference>
<keyword evidence="3 5" id="KW-0408">Iron</keyword>
<evidence type="ECO:0000313" key="8">
    <source>
        <dbReference type="Proteomes" id="UP000031668"/>
    </source>
</evidence>
<gene>
    <name evidence="7" type="ORF">RF11_13418</name>
</gene>
<keyword evidence="8" id="KW-1185">Reference proteome</keyword>
<evidence type="ECO:0000259" key="6">
    <source>
        <dbReference type="PROSITE" id="PS50255"/>
    </source>
</evidence>
<dbReference type="EMBL" id="JWZT01001054">
    <property type="protein sequence ID" value="KII72978.1"/>
    <property type="molecule type" value="Genomic_DNA"/>
</dbReference>
<dbReference type="Proteomes" id="UP000031668">
    <property type="component" value="Unassembled WGS sequence"/>
</dbReference>
<dbReference type="OrthoDB" id="260519at2759"/>
<dbReference type="PRINTS" id="PR00363">
    <property type="entry name" value="CYTOCHROMEB5"/>
</dbReference>